<sequence length="185" mass="19765">MGTSQSTQRAAKFSGNNRRSMRATGSAPYTGALRRTASTNTNRAVKEFSKFWTQGGSFQPHNKPNGRRSRPGSTRRAGTTSGGFSRSQSIEPRHPGGPSLILTPTSTPASVSPLPPRRDPTRHSAQSRPTVGQPSRPYVAPGAPLSGRSASRSPRRPPSRTASFKQPGAASPVPTHRSRDLETII</sequence>
<dbReference type="EMBL" id="CATQJA010002568">
    <property type="protein sequence ID" value="CAJ0571516.1"/>
    <property type="molecule type" value="Genomic_DNA"/>
</dbReference>
<feature type="compositionally biased region" description="Polar residues" evidence="1">
    <location>
        <begin position="123"/>
        <end position="133"/>
    </location>
</feature>
<name>A0AA36CLW7_9BILA</name>
<proteinExistence type="predicted"/>
<feature type="compositionally biased region" description="Low complexity" evidence="1">
    <location>
        <begin position="71"/>
        <end position="87"/>
    </location>
</feature>
<organism evidence="2 3">
    <name type="scientific">Mesorhabditis spiculigera</name>
    <dbReference type="NCBI Taxonomy" id="96644"/>
    <lineage>
        <taxon>Eukaryota</taxon>
        <taxon>Metazoa</taxon>
        <taxon>Ecdysozoa</taxon>
        <taxon>Nematoda</taxon>
        <taxon>Chromadorea</taxon>
        <taxon>Rhabditida</taxon>
        <taxon>Rhabditina</taxon>
        <taxon>Rhabditomorpha</taxon>
        <taxon>Rhabditoidea</taxon>
        <taxon>Rhabditidae</taxon>
        <taxon>Mesorhabditinae</taxon>
        <taxon>Mesorhabditis</taxon>
    </lineage>
</organism>
<keyword evidence="3" id="KW-1185">Reference proteome</keyword>
<feature type="compositionally biased region" description="Polar residues" evidence="1">
    <location>
        <begin position="51"/>
        <end position="62"/>
    </location>
</feature>
<feature type="region of interest" description="Disordered" evidence="1">
    <location>
        <begin position="1"/>
        <end position="185"/>
    </location>
</feature>
<feature type="non-terminal residue" evidence="2">
    <location>
        <position position="185"/>
    </location>
</feature>
<comment type="caution">
    <text evidence="2">The sequence shown here is derived from an EMBL/GenBank/DDBJ whole genome shotgun (WGS) entry which is preliminary data.</text>
</comment>
<feature type="compositionally biased region" description="Low complexity" evidence="1">
    <location>
        <begin position="142"/>
        <end position="152"/>
    </location>
</feature>
<evidence type="ECO:0000256" key="1">
    <source>
        <dbReference type="SAM" id="MobiDB-lite"/>
    </source>
</evidence>
<feature type="compositionally biased region" description="Polar residues" evidence="1">
    <location>
        <begin position="1"/>
        <end position="18"/>
    </location>
</feature>
<dbReference type="Proteomes" id="UP001177023">
    <property type="component" value="Unassembled WGS sequence"/>
</dbReference>
<gene>
    <name evidence="2" type="ORF">MSPICULIGERA_LOCUS9920</name>
</gene>
<reference evidence="2" key="1">
    <citation type="submission" date="2023-06" db="EMBL/GenBank/DDBJ databases">
        <authorList>
            <person name="Delattre M."/>
        </authorList>
    </citation>
    <scope>NUCLEOTIDE SEQUENCE</scope>
    <source>
        <strain evidence="2">AF72</strain>
    </source>
</reference>
<evidence type="ECO:0000313" key="3">
    <source>
        <dbReference type="Proteomes" id="UP001177023"/>
    </source>
</evidence>
<dbReference type="AlphaFoldDB" id="A0AA36CLW7"/>
<protein>
    <submittedName>
        <fullName evidence="2">Uncharacterized protein</fullName>
    </submittedName>
</protein>
<evidence type="ECO:0000313" key="2">
    <source>
        <dbReference type="EMBL" id="CAJ0571516.1"/>
    </source>
</evidence>
<accession>A0AA36CLW7</accession>